<dbReference type="AlphaFoldDB" id="A0A9P6G128"/>
<accession>A0A9P6G128</accession>
<name>A0A9P6G128_9FUNG</name>
<dbReference type="OrthoDB" id="2437989at2759"/>
<dbReference type="EMBL" id="JAABOA010000181">
    <property type="protein sequence ID" value="KAF9585450.1"/>
    <property type="molecule type" value="Genomic_DNA"/>
</dbReference>
<proteinExistence type="predicted"/>
<feature type="chain" id="PRO_5040334221" evidence="1">
    <location>
        <begin position="19"/>
        <end position="169"/>
    </location>
</feature>
<dbReference type="Proteomes" id="UP000780801">
    <property type="component" value="Unassembled WGS sequence"/>
</dbReference>
<keyword evidence="3" id="KW-1185">Reference proteome</keyword>
<reference evidence="2" key="1">
    <citation type="journal article" date="2020" name="Fungal Divers.">
        <title>Resolving the Mortierellaceae phylogeny through synthesis of multi-gene phylogenetics and phylogenomics.</title>
        <authorList>
            <person name="Vandepol N."/>
            <person name="Liber J."/>
            <person name="Desiro A."/>
            <person name="Na H."/>
            <person name="Kennedy M."/>
            <person name="Barry K."/>
            <person name="Grigoriev I.V."/>
            <person name="Miller A.N."/>
            <person name="O'Donnell K."/>
            <person name="Stajich J.E."/>
            <person name="Bonito G."/>
        </authorList>
    </citation>
    <scope>NUCLEOTIDE SEQUENCE</scope>
    <source>
        <strain evidence="2">KOD1015</strain>
    </source>
</reference>
<evidence type="ECO:0000256" key="1">
    <source>
        <dbReference type="SAM" id="SignalP"/>
    </source>
</evidence>
<protein>
    <submittedName>
        <fullName evidence="2">Uncharacterized protein</fullName>
    </submittedName>
</protein>
<evidence type="ECO:0000313" key="2">
    <source>
        <dbReference type="EMBL" id="KAF9585450.1"/>
    </source>
</evidence>
<evidence type="ECO:0000313" key="3">
    <source>
        <dbReference type="Proteomes" id="UP000780801"/>
    </source>
</evidence>
<gene>
    <name evidence="2" type="ORF">BGW38_002341</name>
</gene>
<organism evidence="2 3">
    <name type="scientific">Lunasporangiospora selenospora</name>
    <dbReference type="NCBI Taxonomy" id="979761"/>
    <lineage>
        <taxon>Eukaryota</taxon>
        <taxon>Fungi</taxon>
        <taxon>Fungi incertae sedis</taxon>
        <taxon>Mucoromycota</taxon>
        <taxon>Mortierellomycotina</taxon>
        <taxon>Mortierellomycetes</taxon>
        <taxon>Mortierellales</taxon>
        <taxon>Mortierellaceae</taxon>
        <taxon>Lunasporangiospora</taxon>
    </lineage>
</organism>
<feature type="signal peptide" evidence="1">
    <location>
        <begin position="1"/>
        <end position="18"/>
    </location>
</feature>
<keyword evidence="1" id="KW-0732">Signal</keyword>
<sequence>MQFKTLALAAIAAVAVSAQDFESNPCSVCVFGTIAKDTVCAALPPAKLKNITDAFGATKIDATPLVVGSKDPEIKACLCSWAKDAFSGTGPTATCTSTAAGGNATCAADQITEGKTKMAPLVALFQCGTATGNNTNGNNTKPTTAAASSIKASHILAVAAVGAAAFFGL</sequence>
<comment type="caution">
    <text evidence="2">The sequence shown here is derived from an EMBL/GenBank/DDBJ whole genome shotgun (WGS) entry which is preliminary data.</text>
</comment>